<keyword evidence="4" id="KW-0326">Glycosidase</keyword>
<dbReference type="Gene3D" id="2.60.40.10">
    <property type="entry name" value="Immunoglobulins"/>
    <property type="match status" value="1"/>
</dbReference>
<dbReference type="GO" id="GO:0051060">
    <property type="term" value="F:pullulanase activity"/>
    <property type="evidence" value="ECO:0007669"/>
    <property type="project" value="UniProtKB-EC"/>
</dbReference>
<dbReference type="PANTHER" id="PTHR43002">
    <property type="entry name" value="GLYCOGEN DEBRANCHING ENZYME"/>
    <property type="match status" value="1"/>
</dbReference>
<accession>A0A9D1EMG5</accession>
<reference evidence="4" key="1">
    <citation type="submission" date="2020-10" db="EMBL/GenBank/DDBJ databases">
        <authorList>
            <person name="Gilroy R."/>
        </authorList>
    </citation>
    <scope>NUCLEOTIDE SEQUENCE</scope>
    <source>
        <strain evidence="4">CHK157-1446</strain>
    </source>
</reference>
<protein>
    <submittedName>
        <fullName evidence="4">Type I pullulanase</fullName>
        <ecNumber evidence="4">3.2.1.41</ecNumber>
    </submittedName>
</protein>
<dbReference type="InterPro" id="IPR006047">
    <property type="entry name" value="GH13_cat_dom"/>
</dbReference>
<evidence type="ECO:0000259" key="3">
    <source>
        <dbReference type="SMART" id="SM00642"/>
    </source>
</evidence>
<dbReference type="InterPro" id="IPR013783">
    <property type="entry name" value="Ig-like_fold"/>
</dbReference>
<proteinExistence type="inferred from homology"/>
<dbReference type="EMBL" id="DVIR01000006">
    <property type="protein sequence ID" value="HIS23914.1"/>
    <property type="molecule type" value="Genomic_DNA"/>
</dbReference>
<comment type="caution">
    <text evidence="4">The sequence shown here is derived from an EMBL/GenBank/DDBJ whole genome shotgun (WGS) entry which is preliminary data.</text>
</comment>
<keyword evidence="2" id="KW-0119">Carbohydrate metabolism</keyword>
<evidence type="ECO:0000256" key="1">
    <source>
        <dbReference type="ARBA" id="ARBA00008061"/>
    </source>
</evidence>
<dbReference type="SUPFAM" id="SSF81296">
    <property type="entry name" value="E set domains"/>
    <property type="match status" value="1"/>
</dbReference>
<dbReference type="EC" id="3.2.1.41" evidence="4"/>
<evidence type="ECO:0000256" key="2">
    <source>
        <dbReference type="ARBA" id="ARBA00023001"/>
    </source>
</evidence>
<keyword evidence="2" id="KW-0136">Cellulose degradation</keyword>
<dbReference type="NCBIfam" id="TIGR02104">
    <property type="entry name" value="pulA_typeI"/>
    <property type="match status" value="1"/>
</dbReference>
<evidence type="ECO:0000313" key="4">
    <source>
        <dbReference type="EMBL" id="HIS23914.1"/>
    </source>
</evidence>
<name>A0A9D1EMG5_9FIRM</name>
<dbReference type="Pfam" id="PF00128">
    <property type="entry name" value="Alpha-amylase"/>
    <property type="match status" value="1"/>
</dbReference>
<dbReference type="SUPFAM" id="SSF51445">
    <property type="entry name" value="(Trans)glycosidases"/>
    <property type="match status" value="1"/>
</dbReference>
<dbReference type="Pfam" id="PF02922">
    <property type="entry name" value="CBM_48"/>
    <property type="match status" value="1"/>
</dbReference>
<comment type="similarity">
    <text evidence="1">Belongs to the glycosyl hydrolase 13 family.</text>
</comment>
<evidence type="ECO:0000313" key="5">
    <source>
        <dbReference type="Proteomes" id="UP000823982"/>
    </source>
</evidence>
<dbReference type="InterPro" id="IPR017853">
    <property type="entry name" value="GH"/>
</dbReference>
<keyword evidence="2" id="KW-0624">Polysaccharide degradation</keyword>
<dbReference type="InterPro" id="IPR004193">
    <property type="entry name" value="Glyco_hydro_13_N"/>
</dbReference>
<organism evidence="4 5">
    <name type="scientific">Candidatus Faeciplasma gallinarum</name>
    <dbReference type="NCBI Taxonomy" id="2840799"/>
    <lineage>
        <taxon>Bacteria</taxon>
        <taxon>Bacillati</taxon>
        <taxon>Bacillota</taxon>
        <taxon>Clostridia</taxon>
        <taxon>Eubacteriales</taxon>
        <taxon>Oscillospiraceae</taxon>
        <taxon>Oscillospiraceae incertae sedis</taxon>
        <taxon>Candidatus Faeciplasma</taxon>
    </lineage>
</organism>
<dbReference type="CDD" id="cd11341">
    <property type="entry name" value="AmyAc_Pullulanase_LD-like"/>
    <property type="match status" value="1"/>
</dbReference>
<gene>
    <name evidence="4" type="primary">pulA</name>
    <name evidence="4" type="ORF">IAD01_00695</name>
</gene>
<reference evidence="4" key="2">
    <citation type="journal article" date="2021" name="PeerJ">
        <title>Extensive microbial diversity within the chicken gut microbiome revealed by metagenomics and culture.</title>
        <authorList>
            <person name="Gilroy R."/>
            <person name="Ravi A."/>
            <person name="Getino M."/>
            <person name="Pursley I."/>
            <person name="Horton D.L."/>
            <person name="Alikhan N.F."/>
            <person name="Baker D."/>
            <person name="Gharbi K."/>
            <person name="Hall N."/>
            <person name="Watson M."/>
            <person name="Adriaenssens E.M."/>
            <person name="Foster-Nyarko E."/>
            <person name="Jarju S."/>
            <person name="Secka A."/>
            <person name="Antonio M."/>
            <person name="Oren A."/>
            <person name="Chaudhuri R.R."/>
            <person name="La Ragione R."/>
            <person name="Hildebrand F."/>
            <person name="Pallen M.J."/>
        </authorList>
    </citation>
    <scope>NUCLEOTIDE SEQUENCE</scope>
    <source>
        <strain evidence="4">CHK157-1446</strain>
    </source>
</reference>
<dbReference type="InterPro" id="IPR013780">
    <property type="entry name" value="Glyco_hydro_b"/>
</dbReference>
<feature type="domain" description="Glycosyl hydrolase family 13 catalytic" evidence="3">
    <location>
        <begin position="142"/>
        <end position="537"/>
    </location>
</feature>
<dbReference type="InterPro" id="IPR011840">
    <property type="entry name" value="PulA_typeI"/>
</dbReference>
<dbReference type="Gene3D" id="2.60.40.1180">
    <property type="entry name" value="Golgi alpha-mannosidase II"/>
    <property type="match status" value="1"/>
</dbReference>
<dbReference type="Proteomes" id="UP000823982">
    <property type="component" value="Unassembled WGS sequence"/>
</dbReference>
<dbReference type="AlphaFoldDB" id="A0A9D1EMG5"/>
<keyword evidence="4" id="KW-0378">Hydrolase</keyword>
<sequence length="630" mass="70720">MQFCDAGHVEYIDSNFSYDGFLGVKLDCDKTEFYIWAPEADMVSLLIYKRQDDKTPYLKFKMTKGDMGVWQLIYQKSLDGYYYKYEYDYDGKISCGVDPYACAAGINGEKGYICRVSDINPKGWASVGYVSLDKYTDAVLYETHVRDFSIDPSSGIKSDYRGKFKAFTCANSVNPSGDSTCLAHIKELGITHVHLLPVFDYDRLDERNPFGSYNWGYDPENYNVPEGSYSTRPADPKSRILELKELVAALHTNNIGVVMDVVYNHTYKLDSSNLSMSYPTYYYRYKDGKPSNGSGCGNEIASERAMVRKYIIDSVLFWASEYKIDGFRFDLMACLDIETMNEIEAKLKKINPSALIYGEGWTGGESALDPSMAALKSSGYKTPGIAYFNDTYRDAIKGSTFCDAALGYISGNYHLRSSVTDGLLGRSGWANSPCSIINYCEAHDNLTLWDKLMVSAGGCNERDRKKMARLSGALVLLAQGVPFIHSGQEFLRSKALGGGKYDHNSYNSPDVVNSIKWNMLSVNKGESDYFRDLIRLRKAHPLLRMSSHEEVSEHSQVLQSSDGTIAIKLFGYDEELLILINPIPRAKMFVLPDGEWELILSDTMGSDKPMAIYCEGVFVPPISAMVLKKY</sequence>
<dbReference type="InterPro" id="IPR014756">
    <property type="entry name" value="Ig_E-set"/>
</dbReference>
<dbReference type="SMART" id="SM00642">
    <property type="entry name" value="Aamy"/>
    <property type="match status" value="1"/>
</dbReference>
<dbReference type="GO" id="GO:0030245">
    <property type="term" value="P:cellulose catabolic process"/>
    <property type="evidence" value="ECO:0007669"/>
    <property type="project" value="UniProtKB-KW"/>
</dbReference>
<dbReference type="Gene3D" id="3.20.20.80">
    <property type="entry name" value="Glycosidases"/>
    <property type="match status" value="1"/>
</dbReference>